<keyword evidence="6 11" id="KW-0546">Nucleotide metabolism</keyword>
<dbReference type="InterPro" id="IPR050299">
    <property type="entry name" value="YjjX_NTPase"/>
</dbReference>
<dbReference type="GO" id="GO:0006772">
    <property type="term" value="P:thiamine metabolic process"/>
    <property type="evidence" value="ECO:0007669"/>
    <property type="project" value="TreeGrafter"/>
</dbReference>
<dbReference type="GO" id="GO:0103023">
    <property type="term" value="F:ITPase activity"/>
    <property type="evidence" value="ECO:0007669"/>
    <property type="project" value="UniProtKB-EC"/>
</dbReference>
<sequence>MSLNSIKVIVGSLNPVKVNATKAVFEAYFPNVLINTQGVDAPSNVADQPMTAQETRQGALNRVSHCQALYQADYFVAIEGGLDVTQDGPVTFAYIVICHQKQQIVTKSACLPLPNIVHRQLVAGQELGHVMDELFNTENIKQKGGAIGLLTNQLANRETNYIQAITLAMAPITHRALYEK</sequence>
<dbReference type="HAMAP" id="MF_00648">
    <property type="entry name" value="Non_canon_purine_NTPase_YjjX"/>
    <property type="match status" value="1"/>
</dbReference>
<dbReference type="Gene3D" id="3.90.950.10">
    <property type="match status" value="1"/>
</dbReference>
<evidence type="ECO:0000256" key="10">
    <source>
        <dbReference type="ARBA" id="ARBA00060855"/>
    </source>
</evidence>
<dbReference type="PANTHER" id="PTHR34699:SF2">
    <property type="entry name" value="NON-CANONICAL PURINE NTP PHOSPHATASE_PRRC1 DOMAIN-CONTAINING PROTEIN"/>
    <property type="match status" value="1"/>
</dbReference>
<evidence type="ECO:0000256" key="6">
    <source>
        <dbReference type="ARBA" id="ARBA00023080"/>
    </source>
</evidence>
<evidence type="ECO:0000256" key="4">
    <source>
        <dbReference type="ARBA" id="ARBA00022801"/>
    </source>
</evidence>
<dbReference type="NCBIfam" id="NF003459">
    <property type="entry name" value="PRK05074.1"/>
    <property type="match status" value="1"/>
</dbReference>
<proteinExistence type="inferred from homology"/>
<evidence type="ECO:0000256" key="7">
    <source>
        <dbReference type="ARBA" id="ARBA00023211"/>
    </source>
</evidence>
<comment type="subunit">
    <text evidence="11">Homodimer.</text>
</comment>
<dbReference type="SUPFAM" id="SSF52972">
    <property type="entry name" value="ITPase-like"/>
    <property type="match status" value="1"/>
</dbReference>
<dbReference type="InterPro" id="IPR026533">
    <property type="entry name" value="NTPase/PRRC1"/>
</dbReference>
<feature type="binding site" evidence="11">
    <location>
        <position position="71"/>
    </location>
    <ligand>
        <name>Mg(2+)</name>
        <dbReference type="ChEBI" id="CHEBI:18420"/>
    </ligand>
</feature>
<comment type="catalytic activity">
    <reaction evidence="9 11">
        <text>XTP + H2O = XDP + phosphate + H(+)</text>
        <dbReference type="Rhea" id="RHEA:28406"/>
        <dbReference type="ChEBI" id="CHEBI:15377"/>
        <dbReference type="ChEBI" id="CHEBI:15378"/>
        <dbReference type="ChEBI" id="CHEBI:43474"/>
        <dbReference type="ChEBI" id="CHEBI:59884"/>
        <dbReference type="ChEBI" id="CHEBI:61314"/>
        <dbReference type="EC" id="3.6.1.73"/>
    </reaction>
</comment>
<evidence type="ECO:0000313" key="14">
    <source>
        <dbReference type="Proteomes" id="UP000273022"/>
    </source>
</evidence>
<dbReference type="EMBL" id="QYYH01000080">
    <property type="protein sequence ID" value="RJY11835.1"/>
    <property type="molecule type" value="Genomic_DNA"/>
</dbReference>
<evidence type="ECO:0000256" key="8">
    <source>
        <dbReference type="ARBA" id="ARBA00048174"/>
    </source>
</evidence>
<evidence type="ECO:0000256" key="3">
    <source>
        <dbReference type="ARBA" id="ARBA00022741"/>
    </source>
</evidence>
<keyword evidence="5 11" id="KW-0460">Magnesium</keyword>
<evidence type="ECO:0000256" key="5">
    <source>
        <dbReference type="ARBA" id="ARBA00022842"/>
    </source>
</evidence>
<keyword evidence="3 11" id="KW-0547">Nucleotide-binding</keyword>
<comment type="cofactor">
    <cofactor evidence="11">
        <name>Mg(2+)</name>
        <dbReference type="ChEBI" id="CHEBI:18420"/>
    </cofactor>
    <cofactor evidence="11">
        <name>Mn(2+)</name>
        <dbReference type="ChEBI" id="CHEBI:29035"/>
    </cofactor>
    <text evidence="11">Binds 1 divalent metal cation per subunit; can use either Mg(2+) or Mn(2+).</text>
</comment>
<name>A0A3A6U6A3_9GAMM</name>
<organism evidence="13 14">
    <name type="scientific">Parashewanella spongiae</name>
    <dbReference type="NCBI Taxonomy" id="342950"/>
    <lineage>
        <taxon>Bacteria</taxon>
        <taxon>Pseudomonadati</taxon>
        <taxon>Pseudomonadota</taxon>
        <taxon>Gammaproteobacteria</taxon>
        <taxon>Alteromonadales</taxon>
        <taxon>Shewanellaceae</taxon>
        <taxon>Parashewanella</taxon>
    </lineage>
</organism>
<dbReference type="Proteomes" id="UP000273022">
    <property type="component" value="Unassembled WGS sequence"/>
</dbReference>
<evidence type="ECO:0000259" key="12">
    <source>
        <dbReference type="Pfam" id="PF01931"/>
    </source>
</evidence>
<reference evidence="13 14" key="1">
    <citation type="submission" date="2018-09" db="EMBL/GenBank/DDBJ databases">
        <title>Phylogeny of the Shewanellaceae, and recommendation for two new genera, Pseudoshewanella and Parashewanella.</title>
        <authorList>
            <person name="Wang G."/>
        </authorList>
    </citation>
    <scope>NUCLEOTIDE SEQUENCE [LARGE SCALE GENOMIC DNA]</scope>
    <source>
        <strain evidence="13 14">KCTC 22492</strain>
    </source>
</reference>
<keyword evidence="14" id="KW-1185">Reference proteome</keyword>
<comment type="caution">
    <text evidence="13">The sequence shown here is derived from an EMBL/GenBank/DDBJ whole genome shotgun (WGS) entry which is preliminary data.</text>
</comment>
<keyword evidence="7 11" id="KW-0464">Manganese</keyword>
<dbReference type="NCBIfam" id="TIGR00258">
    <property type="entry name" value="inosine/xanthosine triphosphatase"/>
    <property type="match status" value="1"/>
</dbReference>
<keyword evidence="2 11" id="KW-0479">Metal-binding</keyword>
<protein>
    <recommendedName>
        <fullName evidence="11">Inosine/xanthosine triphosphatase</fullName>
        <shortName evidence="11">ITPase/XTPase</shortName>
        <ecNumber evidence="11">3.6.1.73</ecNumber>
    </recommendedName>
    <alternativeName>
        <fullName evidence="11">Non-canonical purine NTP phosphatase</fullName>
    </alternativeName>
    <alternativeName>
        <fullName evidence="11">Non-standard purine NTP phosphatase</fullName>
    </alternativeName>
    <alternativeName>
        <fullName evidence="11">Nucleoside-triphosphate phosphatase</fullName>
        <shortName evidence="11">NTPase</shortName>
    </alternativeName>
</protein>
<dbReference type="Pfam" id="PF01931">
    <property type="entry name" value="NTPase_I-T"/>
    <property type="match status" value="1"/>
</dbReference>
<comment type="caution">
    <text evidence="11">Lacks conserved residue(s) required for the propagation of feature annotation.</text>
</comment>
<evidence type="ECO:0000256" key="9">
    <source>
        <dbReference type="ARBA" id="ARBA00048781"/>
    </source>
</evidence>
<dbReference type="GO" id="GO:0000166">
    <property type="term" value="F:nucleotide binding"/>
    <property type="evidence" value="ECO:0007669"/>
    <property type="project" value="UniProtKB-KW"/>
</dbReference>
<dbReference type="OrthoDB" id="6334099at2"/>
<comment type="catalytic activity">
    <reaction evidence="8 11">
        <text>ITP + H2O = IDP + phosphate + H(+)</text>
        <dbReference type="Rhea" id="RHEA:28330"/>
        <dbReference type="ChEBI" id="CHEBI:15377"/>
        <dbReference type="ChEBI" id="CHEBI:15378"/>
        <dbReference type="ChEBI" id="CHEBI:43474"/>
        <dbReference type="ChEBI" id="CHEBI:58280"/>
        <dbReference type="ChEBI" id="CHEBI:61402"/>
        <dbReference type="EC" id="3.6.1.73"/>
    </reaction>
</comment>
<comment type="function">
    <text evidence="11">Phosphatase that hydrolyzes non-canonical purine nucleotides such as XTP and ITP to their respective diphosphate derivatives. Probably excludes non-canonical purines from DNA/RNA precursor pool, thus preventing their incorporation into DNA/RNA and avoiding chromosomal lesions.</text>
</comment>
<dbReference type="AlphaFoldDB" id="A0A3A6U6A3"/>
<feature type="domain" description="Non-canonical purine NTP phosphatase/PRRC1" evidence="12">
    <location>
        <begin position="11"/>
        <end position="172"/>
    </location>
</feature>
<keyword evidence="4 11" id="KW-0378">Hydrolase</keyword>
<dbReference type="InterPro" id="IPR029001">
    <property type="entry name" value="ITPase-like_fam"/>
</dbReference>
<gene>
    <name evidence="13" type="ORF">D5R81_12900</name>
</gene>
<dbReference type="GO" id="GO:0046872">
    <property type="term" value="F:metal ion binding"/>
    <property type="evidence" value="ECO:0007669"/>
    <property type="project" value="UniProtKB-KW"/>
</dbReference>
<dbReference type="InterPro" id="IPR002786">
    <property type="entry name" value="Non_canon_purine_NTPase"/>
</dbReference>
<evidence type="ECO:0000256" key="2">
    <source>
        <dbReference type="ARBA" id="ARBA00022723"/>
    </source>
</evidence>
<evidence type="ECO:0000256" key="1">
    <source>
        <dbReference type="ARBA" id="ARBA00001936"/>
    </source>
</evidence>
<evidence type="ECO:0000313" key="13">
    <source>
        <dbReference type="EMBL" id="RJY11835.1"/>
    </source>
</evidence>
<dbReference type="PANTHER" id="PTHR34699">
    <property type="match status" value="1"/>
</dbReference>
<comment type="cofactor">
    <cofactor evidence="1">
        <name>Mn(2+)</name>
        <dbReference type="ChEBI" id="CHEBI:29035"/>
    </cofactor>
</comment>
<comment type="similarity">
    <text evidence="10 11">Belongs to the YjjX NTPase family.</text>
</comment>
<dbReference type="GO" id="GO:0009117">
    <property type="term" value="P:nucleotide metabolic process"/>
    <property type="evidence" value="ECO:0007669"/>
    <property type="project" value="UniProtKB-KW"/>
</dbReference>
<dbReference type="FunFam" id="3.90.950.10:FF:000002">
    <property type="entry name" value="Inosine/xanthosine triphosphatase"/>
    <property type="match status" value="1"/>
</dbReference>
<accession>A0A3A6U6A3</accession>
<dbReference type="RefSeq" id="WP_121854050.1">
    <property type="nucleotide sequence ID" value="NZ_CP037952.1"/>
</dbReference>
<dbReference type="EC" id="3.6.1.73" evidence="11"/>
<evidence type="ECO:0000256" key="11">
    <source>
        <dbReference type="HAMAP-Rule" id="MF_00648"/>
    </source>
</evidence>